<reference evidence="1" key="1">
    <citation type="submission" date="2022-05" db="EMBL/GenBank/DDBJ databases">
        <title>Chromosome-level genome of Chaenocephalus aceratus.</title>
        <authorList>
            <person name="Park H."/>
        </authorList>
    </citation>
    <scope>NUCLEOTIDE SEQUENCE</scope>
    <source>
        <strain evidence="1">KU_202001</strain>
    </source>
</reference>
<comment type="caution">
    <text evidence="1">The sequence shown here is derived from an EMBL/GenBank/DDBJ whole genome shotgun (WGS) entry which is preliminary data.</text>
</comment>
<dbReference type="Proteomes" id="UP001057452">
    <property type="component" value="Chromosome 1"/>
</dbReference>
<protein>
    <submittedName>
        <fullName evidence="1">Uncharacterized protein</fullName>
    </submittedName>
</protein>
<proteinExistence type="predicted"/>
<name>A0ACB9XZH8_CHAAC</name>
<evidence type="ECO:0000313" key="1">
    <source>
        <dbReference type="EMBL" id="KAI4832875.1"/>
    </source>
</evidence>
<keyword evidence="2" id="KW-1185">Reference proteome</keyword>
<accession>A0ACB9XZH8</accession>
<evidence type="ECO:0000313" key="2">
    <source>
        <dbReference type="Proteomes" id="UP001057452"/>
    </source>
</evidence>
<sequence>MPYVFPKMRRLLVLPPPPYLFSPLGESDMLPPPKGLYWFLHEHHHGSRLPAAQEEYEQLSPQAAHTGPEWS</sequence>
<dbReference type="EMBL" id="CM043785">
    <property type="protein sequence ID" value="KAI4832875.1"/>
    <property type="molecule type" value="Genomic_DNA"/>
</dbReference>
<organism evidence="1 2">
    <name type="scientific">Chaenocephalus aceratus</name>
    <name type="common">Blackfin icefish</name>
    <name type="synonym">Chaenichthys aceratus</name>
    <dbReference type="NCBI Taxonomy" id="36190"/>
    <lineage>
        <taxon>Eukaryota</taxon>
        <taxon>Metazoa</taxon>
        <taxon>Chordata</taxon>
        <taxon>Craniata</taxon>
        <taxon>Vertebrata</taxon>
        <taxon>Euteleostomi</taxon>
        <taxon>Actinopterygii</taxon>
        <taxon>Neopterygii</taxon>
        <taxon>Teleostei</taxon>
        <taxon>Neoteleostei</taxon>
        <taxon>Acanthomorphata</taxon>
        <taxon>Eupercaria</taxon>
        <taxon>Perciformes</taxon>
        <taxon>Notothenioidei</taxon>
        <taxon>Channichthyidae</taxon>
        <taxon>Chaenocephalus</taxon>
    </lineage>
</organism>
<gene>
    <name evidence="1" type="ORF">KUCAC02_015819</name>
</gene>